<organism evidence="1 2">
    <name type="scientific">Bradyrhizobium arachidis</name>
    <dbReference type="NCBI Taxonomy" id="858423"/>
    <lineage>
        <taxon>Bacteria</taxon>
        <taxon>Pseudomonadati</taxon>
        <taxon>Pseudomonadota</taxon>
        <taxon>Alphaproteobacteria</taxon>
        <taxon>Hyphomicrobiales</taxon>
        <taxon>Nitrobacteraceae</taxon>
        <taxon>Bradyrhizobium</taxon>
    </lineage>
</organism>
<dbReference type="AlphaFoldDB" id="A0AAE7TG34"/>
<proteinExistence type="predicted"/>
<accession>A0AAE7TG34</accession>
<reference evidence="1 2" key="1">
    <citation type="submission" date="2018-06" db="EMBL/GenBank/DDBJ databases">
        <title>Comparative genomics of Bradyrhizobium nodulating Arachidis hypogaea.</title>
        <authorList>
            <person name="Li Y."/>
        </authorList>
    </citation>
    <scope>NUCLEOTIDE SEQUENCE [LARGE SCALE GENOMIC DNA]</scope>
    <source>
        <strain evidence="1 2">CCBAU 051107</strain>
    </source>
</reference>
<evidence type="ECO:0000313" key="2">
    <source>
        <dbReference type="Proteomes" id="UP000594015"/>
    </source>
</evidence>
<evidence type="ECO:0000313" key="1">
    <source>
        <dbReference type="EMBL" id="QOZ66819.1"/>
    </source>
</evidence>
<sequence>MELRAVTLDQFFKVIEESEASDWTSIGRPVFAQDMQQVSGGGQTVPWVEIDEHHSLMSFRKDLSISIATGLTHREEFFEDWAQAFPDKHASSDWVDFRYNGVPVFRALRVLVDGGRAGLPCPPPGSVEVPQRQYQIYRLIDEVIGSGRMFDYFNRAGLQTVALHWPTSQD</sequence>
<dbReference type="EMBL" id="CP030050">
    <property type="protein sequence ID" value="QOZ66819.1"/>
    <property type="molecule type" value="Genomic_DNA"/>
</dbReference>
<gene>
    <name evidence="1" type="ORF">WN72_11215</name>
</gene>
<protein>
    <submittedName>
        <fullName evidence="1">Uncharacterized protein</fullName>
    </submittedName>
</protein>
<dbReference type="KEGG" id="barh:WN72_11215"/>
<name>A0AAE7TG34_9BRAD</name>
<dbReference type="Proteomes" id="UP000594015">
    <property type="component" value="Chromosome"/>
</dbReference>